<sequence>MALGDKDDFWLLSNIMRLFKGKSTYSQHVPTSEREKSATIITATEDNFANFGTNNCNASETINEEKTTKNDANAREKKETTHEMHQADKNVFTWGRRMSKKLDQLQRTNNQKSKTKIKSKPPQNNETSRPISHINDESPIAQPKTIKTFFHRIGSTGMLYHRSQKSHKPIEPSQLYRSSSTSQLNSYIKCDDPSDGVNLKKKSIFHAPIKSSSCDDIAQVGDSNQKRGFPYAFLRSKLSVLPEENGGSVLKPKLLSNDLLERSVDRMSMIDTLQMTHTAPYQRVNSCLSSNESGYDSDGRYGEENVKVDIPTINFVYQQFKVQDTSKRSSLLFNENNVMEENFDCGTIQRKFKQIKLTMRRSDDKVGITLRQQVFKWGDVDFEKEKRYLIAEMSPNGLAYCDGRLRIDDEVVNVNGHHLRGSLSLEAAQKILQIFVNGSIELVVAYEPPLSKTLARYSFQNIDSVKNQFKSDNTFDESGWDRSTEVPTGLESGIVLQKFKNMRHDGQLSRRSSLKKSLSLTPLQHSTEYTPVYANRVTKIMNDGSKKKIETNSSNNEDCGDSSCGNNSKEISDKILNESMYALYRPTNCQSGRSKFEEIFPPNRNEFCLTSSFENQIDGEVKLKAEQMESVQESKELGDDVNKSIQLMVRFTKGLGMKSLGFSIVGGRDSPKGHMGIYVKTIFPSGQAADEGTLLVGDQILAINGTLVQEMNHSETISLFKNIREGDVILNVARRRNQATKST</sequence>
<dbReference type="AlphaFoldDB" id="A0A9Q0RWN6"/>
<dbReference type="Pfam" id="PF00595">
    <property type="entry name" value="PDZ"/>
    <property type="match status" value="2"/>
</dbReference>
<feature type="region of interest" description="Disordered" evidence="1">
    <location>
        <begin position="103"/>
        <end position="143"/>
    </location>
</feature>
<dbReference type="SMART" id="SM00228">
    <property type="entry name" value="PDZ"/>
    <property type="match status" value="2"/>
</dbReference>
<keyword evidence="4" id="KW-1185">Reference proteome</keyword>
<evidence type="ECO:0000313" key="4">
    <source>
        <dbReference type="Proteomes" id="UP001151699"/>
    </source>
</evidence>
<dbReference type="PROSITE" id="PS50106">
    <property type="entry name" value="PDZ"/>
    <property type="match status" value="2"/>
</dbReference>
<reference evidence="3" key="1">
    <citation type="submission" date="2022-07" db="EMBL/GenBank/DDBJ databases">
        <authorList>
            <person name="Trinca V."/>
            <person name="Uliana J.V.C."/>
            <person name="Torres T.T."/>
            <person name="Ward R.J."/>
            <person name="Monesi N."/>
        </authorList>
    </citation>
    <scope>NUCLEOTIDE SEQUENCE</scope>
    <source>
        <strain evidence="3">HSMRA1968</strain>
        <tissue evidence="3">Whole embryos</tissue>
    </source>
</reference>
<dbReference type="SUPFAM" id="SSF50156">
    <property type="entry name" value="PDZ domain-like"/>
    <property type="match status" value="2"/>
</dbReference>
<dbReference type="Proteomes" id="UP001151699">
    <property type="component" value="Chromosome C"/>
</dbReference>
<comment type="caution">
    <text evidence="3">The sequence shown here is derived from an EMBL/GenBank/DDBJ whole genome shotgun (WGS) entry which is preliminary data.</text>
</comment>
<feature type="region of interest" description="Disordered" evidence="1">
    <location>
        <begin position="544"/>
        <end position="567"/>
    </location>
</feature>
<protein>
    <submittedName>
        <fullName evidence="3">PDZ domain-containing protein 2</fullName>
    </submittedName>
</protein>
<feature type="compositionally biased region" description="Polar residues" evidence="1">
    <location>
        <begin position="121"/>
        <end position="130"/>
    </location>
</feature>
<evidence type="ECO:0000256" key="1">
    <source>
        <dbReference type="SAM" id="MobiDB-lite"/>
    </source>
</evidence>
<feature type="domain" description="PDZ" evidence="2">
    <location>
        <begin position="354"/>
        <end position="433"/>
    </location>
</feature>
<dbReference type="PANTHER" id="PTHR11324:SF16">
    <property type="entry name" value="PDZ DOMAIN-CONTAINING PROTEIN 2"/>
    <property type="match status" value="1"/>
</dbReference>
<dbReference type="Gene3D" id="2.30.42.10">
    <property type="match status" value="2"/>
</dbReference>
<gene>
    <name evidence="3" type="primary">PDZD2_0</name>
    <name evidence="3" type="ORF">Bhyg_13800</name>
</gene>
<feature type="compositionally biased region" description="Basic and acidic residues" evidence="1">
    <location>
        <begin position="63"/>
        <end position="87"/>
    </location>
</feature>
<dbReference type="InterPro" id="IPR001478">
    <property type="entry name" value="PDZ"/>
</dbReference>
<dbReference type="OrthoDB" id="6022711at2759"/>
<evidence type="ECO:0000313" key="3">
    <source>
        <dbReference type="EMBL" id="KAJ6635216.1"/>
    </source>
</evidence>
<dbReference type="EMBL" id="WJQU01000004">
    <property type="protein sequence ID" value="KAJ6635216.1"/>
    <property type="molecule type" value="Genomic_DNA"/>
</dbReference>
<name>A0A9Q0RWN6_9DIPT</name>
<feature type="domain" description="PDZ" evidence="2">
    <location>
        <begin position="648"/>
        <end position="722"/>
    </location>
</feature>
<feature type="compositionally biased region" description="Polar residues" evidence="1">
    <location>
        <begin position="551"/>
        <end position="567"/>
    </location>
</feature>
<evidence type="ECO:0000259" key="2">
    <source>
        <dbReference type="PROSITE" id="PS50106"/>
    </source>
</evidence>
<proteinExistence type="predicted"/>
<accession>A0A9Q0RWN6</accession>
<dbReference type="PANTHER" id="PTHR11324">
    <property type="entry name" value="IL16-RELATED"/>
    <property type="match status" value="1"/>
</dbReference>
<feature type="region of interest" description="Disordered" evidence="1">
    <location>
        <begin position="59"/>
        <end position="87"/>
    </location>
</feature>
<dbReference type="InterPro" id="IPR036034">
    <property type="entry name" value="PDZ_sf"/>
</dbReference>
<organism evidence="3 4">
    <name type="scientific">Pseudolycoriella hygida</name>
    <dbReference type="NCBI Taxonomy" id="35572"/>
    <lineage>
        <taxon>Eukaryota</taxon>
        <taxon>Metazoa</taxon>
        <taxon>Ecdysozoa</taxon>
        <taxon>Arthropoda</taxon>
        <taxon>Hexapoda</taxon>
        <taxon>Insecta</taxon>
        <taxon>Pterygota</taxon>
        <taxon>Neoptera</taxon>
        <taxon>Endopterygota</taxon>
        <taxon>Diptera</taxon>
        <taxon>Nematocera</taxon>
        <taxon>Sciaroidea</taxon>
        <taxon>Sciaridae</taxon>
        <taxon>Pseudolycoriella</taxon>
    </lineage>
</organism>